<dbReference type="OrthoDB" id="424753at2759"/>
<dbReference type="InterPro" id="IPR036213">
    <property type="entry name" value="Calpain_III_sf"/>
</dbReference>
<dbReference type="EMBL" id="UYRU01067819">
    <property type="protein sequence ID" value="VDN17037.1"/>
    <property type="molecule type" value="Genomic_DNA"/>
</dbReference>
<protein>
    <recommendedName>
        <fullName evidence="1">Peptidase C2 calpain large subunit domain-containing protein</fullName>
    </recommendedName>
</protein>
<feature type="domain" description="Peptidase C2 calpain large subunit" evidence="1">
    <location>
        <begin position="14"/>
        <end position="49"/>
    </location>
</feature>
<evidence type="ECO:0000313" key="2">
    <source>
        <dbReference type="EMBL" id="VDN17037.1"/>
    </source>
</evidence>
<dbReference type="InterPro" id="IPR022682">
    <property type="entry name" value="Calpain_domain_III"/>
</dbReference>
<reference evidence="2 3" key="1">
    <citation type="submission" date="2018-11" db="EMBL/GenBank/DDBJ databases">
        <authorList>
            <consortium name="Pathogen Informatics"/>
        </authorList>
    </citation>
    <scope>NUCLEOTIDE SEQUENCE [LARGE SCALE GENOMIC DNA]</scope>
</reference>
<keyword evidence="3" id="KW-1185">Reference proteome</keyword>
<organism evidence="2 3">
    <name type="scientific">Dibothriocephalus latus</name>
    <name type="common">Fish tapeworm</name>
    <name type="synonym">Diphyllobothrium latum</name>
    <dbReference type="NCBI Taxonomy" id="60516"/>
    <lineage>
        <taxon>Eukaryota</taxon>
        <taxon>Metazoa</taxon>
        <taxon>Spiralia</taxon>
        <taxon>Lophotrochozoa</taxon>
        <taxon>Platyhelminthes</taxon>
        <taxon>Cestoda</taxon>
        <taxon>Eucestoda</taxon>
        <taxon>Diphyllobothriidea</taxon>
        <taxon>Diphyllobothriidae</taxon>
        <taxon>Dibothriocephalus</taxon>
    </lineage>
</organism>
<dbReference type="Proteomes" id="UP000281553">
    <property type="component" value="Unassembled WGS sequence"/>
</dbReference>
<proteinExistence type="predicted"/>
<dbReference type="Gene3D" id="2.60.120.380">
    <property type="match status" value="1"/>
</dbReference>
<dbReference type="AlphaFoldDB" id="A0A3P7LZI8"/>
<name>A0A3P7LZI8_DIBLA</name>
<evidence type="ECO:0000313" key="3">
    <source>
        <dbReference type="Proteomes" id="UP000281553"/>
    </source>
</evidence>
<dbReference type="Pfam" id="PF01067">
    <property type="entry name" value="Calpain_III"/>
    <property type="match status" value="1"/>
</dbReference>
<dbReference type="SUPFAM" id="SSF49758">
    <property type="entry name" value="Calpain large subunit, middle domain (domain III)"/>
    <property type="match status" value="1"/>
</dbReference>
<gene>
    <name evidence="2" type="ORF">DILT_LOCUS12821</name>
</gene>
<accession>A0A3P7LZI8</accession>
<evidence type="ECO:0000259" key="1">
    <source>
        <dbReference type="Pfam" id="PF01067"/>
    </source>
</evidence>
<sequence>MSNCKLIYVQEAKAHRAIFGRFTLPRGRYVLVPFLEEPLQEAAYILRIFLPKSVDANQWAKDTASFILELVSSLTLLKQSIDKCF</sequence>